<gene>
    <name evidence="1" type="ORF">DFA_09837</name>
</gene>
<dbReference type="Proteomes" id="UP000007797">
    <property type="component" value="Unassembled WGS sequence"/>
</dbReference>
<name>F4QAV6_CACFS</name>
<dbReference type="EMBL" id="GL883026">
    <property type="protein sequence ID" value="EGG15015.1"/>
    <property type="molecule type" value="Genomic_DNA"/>
</dbReference>
<organism evidence="1 2">
    <name type="scientific">Cavenderia fasciculata</name>
    <name type="common">Slime mold</name>
    <name type="synonym">Dictyostelium fasciculatum</name>
    <dbReference type="NCBI Taxonomy" id="261658"/>
    <lineage>
        <taxon>Eukaryota</taxon>
        <taxon>Amoebozoa</taxon>
        <taxon>Evosea</taxon>
        <taxon>Eumycetozoa</taxon>
        <taxon>Dictyostelia</taxon>
        <taxon>Acytosteliales</taxon>
        <taxon>Cavenderiaceae</taxon>
        <taxon>Cavenderia</taxon>
    </lineage>
</organism>
<evidence type="ECO:0000313" key="1">
    <source>
        <dbReference type="EMBL" id="EGG15015.1"/>
    </source>
</evidence>
<protein>
    <submittedName>
        <fullName evidence="1">Uncharacterized protein</fullName>
    </submittedName>
</protein>
<dbReference type="RefSeq" id="XP_004351735.1">
    <property type="nucleotide sequence ID" value="XM_004351683.1"/>
</dbReference>
<evidence type="ECO:0000313" key="2">
    <source>
        <dbReference type="Proteomes" id="UP000007797"/>
    </source>
</evidence>
<sequence length="30" mass="3516">MKNERYIGQEIADHHITKLMIETGIDKFLA</sequence>
<proteinExistence type="predicted"/>
<accession>F4QAV6</accession>
<keyword evidence="2" id="KW-1185">Reference proteome</keyword>
<dbReference type="GeneID" id="14867750"/>
<reference evidence="2" key="1">
    <citation type="journal article" date="2011" name="Genome Res.">
        <title>Phylogeny-wide analysis of social amoeba genomes highlights ancient origins for complex intercellular communication.</title>
        <authorList>
            <person name="Heidel A.J."/>
            <person name="Lawal H.M."/>
            <person name="Felder M."/>
            <person name="Schilde C."/>
            <person name="Helps N.R."/>
            <person name="Tunggal B."/>
            <person name="Rivero F."/>
            <person name="John U."/>
            <person name="Schleicher M."/>
            <person name="Eichinger L."/>
            <person name="Platzer M."/>
            <person name="Noegel A.A."/>
            <person name="Schaap P."/>
            <person name="Gloeckner G."/>
        </authorList>
    </citation>
    <scope>NUCLEOTIDE SEQUENCE [LARGE SCALE GENOMIC DNA]</scope>
    <source>
        <strain evidence="2">SH3</strain>
    </source>
</reference>
<dbReference type="KEGG" id="dfa:DFA_09837"/>
<dbReference type="AlphaFoldDB" id="F4QAV6"/>